<organism evidence="1 2">
    <name type="scientific">Nocardiopsis mwathae</name>
    <dbReference type="NCBI Taxonomy" id="1472723"/>
    <lineage>
        <taxon>Bacteria</taxon>
        <taxon>Bacillati</taxon>
        <taxon>Actinomycetota</taxon>
        <taxon>Actinomycetes</taxon>
        <taxon>Streptosporangiales</taxon>
        <taxon>Nocardiopsidaceae</taxon>
        <taxon>Nocardiopsis</taxon>
    </lineage>
</organism>
<comment type="caution">
    <text evidence="1">The sequence shown here is derived from an EMBL/GenBank/DDBJ whole genome shotgun (WGS) entry which is preliminary data.</text>
</comment>
<dbReference type="AlphaFoldDB" id="A0A7X0D484"/>
<gene>
    <name evidence="1" type="ORF">HNR23_001063</name>
</gene>
<name>A0A7X0D484_9ACTN</name>
<evidence type="ECO:0000313" key="2">
    <source>
        <dbReference type="Proteomes" id="UP000546642"/>
    </source>
</evidence>
<reference evidence="1 2" key="1">
    <citation type="submission" date="2020-08" db="EMBL/GenBank/DDBJ databases">
        <title>Sequencing the genomes of 1000 actinobacteria strains.</title>
        <authorList>
            <person name="Klenk H.-P."/>
        </authorList>
    </citation>
    <scope>NUCLEOTIDE SEQUENCE [LARGE SCALE GENOMIC DNA]</scope>
    <source>
        <strain evidence="1 2">DSM 46659</strain>
    </source>
</reference>
<keyword evidence="2" id="KW-1185">Reference proteome</keyword>
<accession>A0A7X0D484</accession>
<sequence length="42" mass="4613">MNSARARAAVADIRATLSPFRRRGINEAAEIDAMAARWQQVA</sequence>
<dbReference type="EMBL" id="JACHDS010000001">
    <property type="protein sequence ID" value="MBB6171003.1"/>
    <property type="molecule type" value="Genomic_DNA"/>
</dbReference>
<evidence type="ECO:0000313" key="1">
    <source>
        <dbReference type="EMBL" id="MBB6171003.1"/>
    </source>
</evidence>
<dbReference type="Proteomes" id="UP000546642">
    <property type="component" value="Unassembled WGS sequence"/>
</dbReference>
<proteinExistence type="predicted"/>
<protein>
    <submittedName>
        <fullName evidence="1">Uncharacterized protein</fullName>
    </submittedName>
</protein>